<keyword evidence="2" id="KW-1185">Reference proteome</keyword>
<dbReference type="EMBL" id="JBEHEF010000018">
    <property type="protein sequence ID" value="MEQ9938896.1"/>
    <property type="molecule type" value="Genomic_DNA"/>
</dbReference>
<comment type="caution">
    <text evidence="1">The sequence shown here is derived from an EMBL/GenBank/DDBJ whole genome shotgun (WGS) entry which is preliminary data.</text>
</comment>
<evidence type="ECO:0000313" key="2">
    <source>
        <dbReference type="Proteomes" id="UP001463408"/>
    </source>
</evidence>
<name>A0ABV1PCT8_9GAMM</name>
<accession>A0ABV1PCT8</accession>
<organism evidence="1 2">
    <name type="scientific">Pectobacterium polonicum</name>
    <dbReference type="NCBI Taxonomy" id="2485124"/>
    <lineage>
        <taxon>Bacteria</taxon>
        <taxon>Pseudomonadati</taxon>
        <taxon>Pseudomonadota</taxon>
        <taxon>Gammaproteobacteria</taxon>
        <taxon>Enterobacterales</taxon>
        <taxon>Pectobacteriaceae</taxon>
        <taxon>Pectobacterium</taxon>
    </lineage>
</organism>
<evidence type="ECO:0000313" key="1">
    <source>
        <dbReference type="EMBL" id="MEQ9938896.1"/>
    </source>
</evidence>
<protein>
    <submittedName>
        <fullName evidence="1">Uncharacterized protein</fullName>
    </submittedName>
</protein>
<gene>
    <name evidence="1" type="ORF">ABRQ07_15020</name>
</gene>
<dbReference type="RefSeq" id="WP_349961307.1">
    <property type="nucleotide sequence ID" value="NZ_JBEHEF010000018.1"/>
</dbReference>
<sequence>MIRCFNKPHISICEIQFQKQYTEDCAKAKAKGFLISLKNKRLFLLLRICDVLLTSWTGGRLRIRDVMPTMKRRSTSPHAALAVTSLFLREMDGGDTLRCSNFCASTAQPLILEISYEPESC</sequence>
<proteinExistence type="predicted"/>
<reference evidence="1 2" key="1">
    <citation type="submission" date="2024-06" db="EMBL/GenBank/DDBJ databases">
        <title>Pangenomics to understand the prophage dynamics in the radiating lineages of P. brasiliense.</title>
        <authorList>
            <person name="Pardeshi L.A."/>
            <person name="Van Duivenbode I."/>
            <person name="Jonkheer E.M."/>
            <person name="Pel M.J.C."/>
            <person name="Kupczok A."/>
            <person name="De Ridder D."/>
            <person name="Smit S."/>
            <person name="Van Der Lee T.J."/>
        </authorList>
    </citation>
    <scope>NUCLEOTIDE SEQUENCE [LARGE SCALE GENOMIC DNA]</scope>
    <source>
        <strain evidence="1 2">PD 8607</strain>
    </source>
</reference>
<dbReference type="Proteomes" id="UP001463408">
    <property type="component" value="Unassembled WGS sequence"/>
</dbReference>